<protein>
    <submittedName>
        <fullName evidence="2">Uncharacterized protein</fullName>
    </submittedName>
</protein>
<accession>A0AAN8ELQ4</accession>
<gene>
    <name evidence="2" type="ORF">OHC33_006763</name>
</gene>
<name>A0AAN8ELQ4_9EURO</name>
<sequence>MGRGRPPKPGTAEEKAAARRERVKNNVRALRERRRKEADLATDQTRTSQLAVEQVDEKIADTPSPVSKSVISSGASKARKTSDTSTSYSSASTKRSVGLFLVSRCNDARLILPTTVDTKSPYATALLAAVREQFLPDPVYLPPAINNTNGKPWESTQFLWTPCAFWVTSAFTKASNQEPSLLRATLLSVGMLMKSLQFQDTFLKIASLEMYRRCLQGIRKSLEPLVDGRSERPKDSVALYLSCHVAAMFELIQNPDLNAAMQHLRGVSQLICHLGDGRDEDGQSIAWLLLQDYRFSEMGLCLKYRYASVISLRRRQFERSALGNLKLSARNISAHGYGSHNMLVRITDLADEISAVMVQLDILRPHLKRADALMKLREMLDRLGKVWADYEYLHDQLTSRYGSAFVYKDTSGENPGFGSLKFKTIDIGAAWCHNLMTQIHCIETQIDATSLALAISNAPKFDESLLGHEHSPEHDRSSAEPVDEVVSYKYLQGLRYLHRSICIQLTQCLHYFLQTDKGVTGQALAIFPLDTATSMLESELQRLQIDLQDARILKKSPMLISSIQQEITKLGEARAFCRQMQDRAEALGMPGFGSSDSEPRVVLFSSGTEEELVPKSWT</sequence>
<comment type="caution">
    <text evidence="2">The sequence shown here is derived from an EMBL/GenBank/DDBJ whole genome shotgun (WGS) entry which is preliminary data.</text>
</comment>
<dbReference type="Proteomes" id="UP001316803">
    <property type="component" value="Unassembled WGS sequence"/>
</dbReference>
<feature type="region of interest" description="Disordered" evidence="1">
    <location>
        <begin position="1"/>
        <end position="90"/>
    </location>
</feature>
<evidence type="ECO:0000313" key="2">
    <source>
        <dbReference type="EMBL" id="KAK5952290.1"/>
    </source>
</evidence>
<feature type="compositionally biased region" description="Polar residues" evidence="1">
    <location>
        <begin position="64"/>
        <end position="75"/>
    </location>
</feature>
<evidence type="ECO:0000313" key="3">
    <source>
        <dbReference type="Proteomes" id="UP001316803"/>
    </source>
</evidence>
<dbReference type="EMBL" id="JAKLMC020000016">
    <property type="protein sequence ID" value="KAK5952290.1"/>
    <property type="molecule type" value="Genomic_DNA"/>
</dbReference>
<proteinExistence type="predicted"/>
<feature type="compositionally biased region" description="Basic and acidic residues" evidence="1">
    <location>
        <begin position="11"/>
        <end position="24"/>
    </location>
</feature>
<keyword evidence="3" id="KW-1185">Reference proteome</keyword>
<organism evidence="2 3">
    <name type="scientific">Knufia fluminis</name>
    <dbReference type="NCBI Taxonomy" id="191047"/>
    <lineage>
        <taxon>Eukaryota</taxon>
        <taxon>Fungi</taxon>
        <taxon>Dikarya</taxon>
        <taxon>Ascomycota</taxon>
        <taxon>Pezizomycotina</taxon>
        <taxon>Eurotiomycetes</taxon>
        <taxon>Chaetothyriomycetidae</taxon>
        <taxon>Chaetothyriales</taxon>
        <taxon>Trichomeriaceae</taxon>
        <taxon>Knufia</taxon>
    </lineage>
</organism>
<feature type="compositionally biased region" description="Polar residues" evidence="1">
    <location>
        <begin position="42"/>
        <end position="51"/>
    </location>
</feature>
<reference evidence="2 3" key="1">
    <citation type="submission" date="2022-12" db="EMBL/GenBank/DDBJ databases">
        <title>Genomic features and morphological characterization of a novel Knufia sp. strain isolated from spacecraft assembly facility.</title>
        <authorList>
            <person name="Teixeira M."/>
            <person name="Chander A.M."/>
            <person name="Stajich J.E."/>
            <person name="Venkateswaran K."/>
        </authorList>
    </citation>
    <scope>NUCLEOTIDE SEQUENCE [LARGE SCALE GENOMIC DNA]</scope>
    <source>
        <strain evidence="2 3">FJI-L2-BK-P2</strain>
    </source>
</reference>
<evidence type="ECO:0000256" key="1">
    <source>
        <dbReference type="SAM" id="MobiDB-lite"/>
    </source>
</evidence>
<dbReference type="AlphaFoldDB" id="A0AAN8ELQ4"/>